<organism evidence="2 3">
    <name type="scientific">Rhizosphaericola mali</name>
    <dbReference type="NCBI Taxonomy" id="2545455"/>
    <lineage>
        <taxon>Bacteria</taxon>
        <taxon>Pseudomonadati</taxon>
        <taxon>Bacteroidota</taxon>
        <taxon>Chitinophagia</taxon>
        <taxon>Chitinophagales</taxon>
        <taxon>Chitinophagaceae</taxon>
        <taxon>Rhizosphaericola</taxon>
    </lineage>
</organism>
<keyword evidence="3" id="KW-1185">Reference proteome</keyword>
<evidence type="ECO:0008006" key="4">
    <source>
        <dbReference type="Google" id="ProtNLM"/>
    </source>
</evidence>
<feature type="transmembrane region" description="Helical" evidence="1">
    <location>
        <begin position="218"/>
        <end position="235"/>
    </location>
</feature>
<feature type="transmembrane region" description="Helical" evidence="1">
    <location>
        <begin position="133"/>
        <end position="154"/>
    </location>
</feature>
<feature type="transmembrane region" description="Helical" evidence="1">
    <location>
        <begin position="362"/>
        <end position="380"/>
    </location>
</feature>
<dbReference type="AlphaFoldDB" id="A0A5P2G076"/>
<reference evidence="2 3" key="1">
    <citation type="submission" date="2019-09" db="EMBL/GenBank/DDBJ databases">
        <title>Complete genome sequence of Arachidicoccus sp. B3-10 isolated from apple orchard soil.</title>
        <authorList>
            <person name="Kim H.S."/>
            <person name="Han K.-I."/>
            <person name="Suh M.K."/>
            <person name="Lee K.C."/>
            <person name="Eom M.K."/>
            <person name="Kim J.-S."/>
            <person name="Kang S.W."/>
            <person name="Sin Y."/>
            <person name="Lee J.-S."/>
        </authorList>
    </citation>
    <scope>NUCLEOTIDE SEQUENCE [LARGE SCALE GENOMIC DNA]</scope>
    <source>
        <strain evidence="2 3">B3-10</strain>
    </source>
</reference>
<gene>
    <name evidence="2" type="ORF">E0W69_011155</name>
</gene>
<feature type="transmembrane region" description="Helical" evidence="1">
    <location>
        <begin position="392"/>
        <end position="409"/>
    </location>
</feature>
<dbReference type="OrthoDB" id="703085at2"/>
<proteinExistence type="predicted"/>
<feature type="transmembrane region" description="Helical" evidence="1">
    <location>
        <begin position="72"/>
        <end position="94"/>
    </location>
</feature>
<name>A0A5P2G076_9BACT</name>
<feature type="transmembrane region" description="Helical" evidence="1">
    <location>
        <begin position="42"/>
        <end position="60"/>
    </location>
</feature>
<keyword evidence="1" id="KW-0812">Transmembrane</keyword>
<feature type="transmembrane region" description="Helical" evidence="1">
    <location>
        <begin position="100"/>
        <end position="121"/>
    </location>
</feature>
<dbReference type="RefSeq" id="WP_131330142.1">
    <property type="nucleotide sequence ID" value="NZ_CP044016.1"/>
</dbReference>
<feature type="transmembrane region" description="Helical" evidence="1">
    <location>
        <begin position="270"/>
        <end position="288"/>
    </location>
</feature>
<dbReference type="KEGG" id="arac:E0W69_011155"/>
<evidence type="ECO:0000256" key="1">
    <source>
        <dbReference type="SAM" id="Phobius"/>
    </source>
</evidence>
<evidence type="ECO:0000313" key="3">
    <source>
        <dbReference type="Proteomes" id="UP000292424"/>
    </source>
</evidence>
<dbReference type="Proteomes" id="UP000292424">
    <property type="component" value="Chromosome"/>
</dbReference>
<feature type="transmembrane region" description="Helical" evidence="1">
    <location>
        <begin position="181"/>
        <end position="206"/>
    </location>
</feature>
<feature type="transmembrane region" description="Helical" evidence="1">
    <location>
        <begin position="18"/>
        <end position="36"/>
    </location>
</feature>
<accession>A0A5P2G076</accession>
<keyword evidence="1" id="KW-1133">Transmembrane helix</keyword>
<protein>
    <recommendedName>
        <fullName evidence="4">Oligosaccharide repeat unit polymerase</fullName>
    </recommendedName>
</protein>
<keyword evidence="1" id="KW-0472">Membrane</keyword>
<dbReference type="EMBL" id="CP044016">
    <property type="protein sequence ID" value="QES89196.1"/>
    <property type="molecule type" value="Genomic_DNA"/>
</dbReference>
<sequence>MDVDFFKRITVVPYYQRLILWILVFIQFYPLDFVFLPVSSRVVISFLGLILLVVKILANIMKGKEILINKGIIQLAIPLLFISLISIISLNYNGTNDKQFLVYFSTSVLMLSSGFFTFSYAKFIYGEDLSFEIIAYYCIGVVLFQLILGISMYFNTELRFFLLNKTRDGLGQLNRKEAGRFMGFGAFFMNLGVANGVGLFLIAILLKNAILYKINFKLRIYLSFLFIFIFILGMFQARTTLICGLIAMCFWSFSSLQPKWQYWKDGLFRILKIALGGVILLITTATLFPEFVASQTGTLNYGFELFYSASEGKGLQTGSSNLLSWMLTIWPTSSKSWLIGDGMYSTSTGNFYMRTDVGYARLLFYFGIFGMLSFYVYEIMVIWKSFYKITKFYLPFFIYFLVMVLFVNLKSFTEFTHYLALFFMFNIHKKDAELKLNTSQI</sequence>
<evidence type="ECO:0000313" key="2">
    <source>
        <dbReference type="EMBL" id="QES89196.1"/>
    </source>
</evidence>